<feature type="domain" description="Response regulatory" evidence="10">
    <location>
        <begin position="3"/>
        <end position="121"/>
    </location>
</feature>
<name>A0ABV8SK43_9BACL</name>
<sequence length="524" mass="59124">MKKAILVDDEVFARKGLIGLIPWAKLGYEIVAEAEDGEDAFALIGELRPDVVITDVRMPVLDGLQLIQKVREHGDKTTKFIIISGYGDFKYAQQAVRFGVEDYLLKPIDEDELIETLTRIGKTFDGDREWKEAGNRIIQASVFESLVIGQLDEKLLEEAAMLLGLPQDRPLRYMNVEWNDLPPSLPEDVRAERIEQAKLAVVELLALRGQSGTTPFYARSGSEFGFLVFALSETEGVRALGEELARTLEACMEGELRIYAGASVSGLRSVKESYAAMAETMSYKYALDGAKVLIYEEIRDKALGFKEVDSALHAELMESLEERDETAMAKLADRLFGAFREQSYSPESVQASILRCLHGATGIIQTMGGDEKEVDRLIPLLQWHHEPRTLRGLKALFTAFLTECADYVSELRSSRTRGDIGKIKSYIDAHYDENINLKSISKRFYMNPVYLGQLFRKTYGVYFNEYLLHIRITEAKKQLRQTDNKVYEIAANVGFGNADYFVCQFEKVEGRTPTEYKNAMLAKA</sequence>
<evidence type="ECO:0000256" key="1">
    <source>
        <dbReference type="ARBA" id="ARBA00004496"/>
    </source>
</evidence>
<keyword evidence="2" id="KW-0963">Cytoplasm</keyword>
<dbReference type="InterPro" id="IPR001789">
    <property type="entry name" value="Sig_transdc_resp-reg_receiver"/>
</dbReference>
<keyword evidence="3 8" id="KW-0597">Phosphoprotein</keyword>
<dbReference type="PANTHER" id="PTHR42713">
    <property type="entry name" value="HISTIDINE KINASE-RELATED"/>
    <property type="match status" value="1"/>
</dbReference>
<comment type="caution">
    <text evidence="11">The sequence shown here is derived from an EMBL/GenBank/DDBJ whole genome shotgun (WGS) entry which is preliminary data.</text>
</comment>
<dbReference type="Pfam" id="PF12833">
    <property type="entry name" value="HTH_18"/>
    <property type="match status" value="1"/>
</dbReference>
<evidence type="ECO:0000256" key="3">
    <source>
        <dbReference type="ARBA" id="ARBA00022553"/>
    </source>
</evidence>
<feature type="domain" description="HTH araC/xylS-type" evidence="9">
    <location>
        <begin position="421"/>
        <end position="519"/>
    </location>
</feature>
<dbReference type="SUPFAM" id="SSF46689">
    <property type="entry name" value="Homeodomain-like"/>
    <property type="match status" value="2"/>
</dbReference>
<evidence type="ECO:0000259" key="10">
    <source>
        <dbReference type="PROSITE" id="PS50110"/>
    </source>
</evidence>
<dbReference type="InterPro" id="IPR018062">
    <property type="entry name" value="HTH_AraC-typ_CS"/>
</dbReference>
<gene>
    <name evidence="11" type="ORF">ACFO1S_25775</name>
</gene>
<reference evidence="12" key="1">
    <citation type="journal article" date="2019" name="Int. J. Syst. Evol. Microbiol.">
        <title>The Global Catalogue of Microorganisms (GCM) 10K type strain sequencing project: providing services to taxonomists for standard genome sequencing and annotation.</title>
        <authorList>
            <consortium name="The Broad Institute Genomics Platform"/>
            <consortium name="The Broad Institute Genome Sequencing Center for Infectious Disease"/>
            <person name="Wu L."/>
            <person name="Ma J."/>
        </authorList>
    </citation>
    <scope>NUCLEOTIDE SEQUENCE [LARGE SCALE GENOMIC DNA]</scope>
    <source>
        <strain evidence="12">CGMCC 4.1641</strain>
    </source>
</reference>
<dbReference type="InterPro" id="IPR011006">
    <property type="entry name" value="CheY-like_superfamily"/>
</dbReference>
<evidence type="ECO:0000313" key="11">
    <source>
        <dbReference type="EMBL" id="MFC4306834.1"/>
    </source>
</evidence>
<dbReference type="InterPro" id="IPR009057">
    <property type="entry name" value="Homeodomain-like_sf"/>
</dbReference>
<dbReference type="InterPro" id="IPR018060">
    <property type="entry name" value="HTH_AraC"/>
</dbReference>
<dbReference type="SMART" id="SM00448">
    <property type="entry name" value="REC"/>
    <property type="match status" value="1"/>
</dbReference>
<dbReference type="EMBL" id="JBHSED010000067">
    <property type="protein sequence ID" value="MFC4306834.1"/>
    <property type="molecule type" value="Genomic_DNA"/>
</dbReference>
<dbReference type="Pfam" id="PF00072">
    <property type="entry name" value="Response_reg"/>
    <property type="match status" value="1"/>
</dbReference>
<proteinExistence type="predicted"/>
<dbReference type="InterPro" id="IPR051552">
    <property type="entry name" value="HptR"/>
</dbReference>
<accession>A0ABV8SK43</accession>
<dbReference type="PROSITE" id="PS01124">
    <property type="entry name" value="HTH_ARAC_FAMILY_2"/>
    <property type="match status" value="1"/>
</dbReference>
<dbReference type="CDD" id="cd17536">
    <property type="entry name" value="REC_YesN-like"/>
    <property type="match status" value="1"/>
</dbReference>
<dbReference type="SMART" id="SM00342">
    <property type="entry name" value="HTH_ARAC"/>
    <property type="match status" value="1"/>
</dbReference>
<keyword evidence="7" id="KW-0804">Transcription</keyword>
<dbReference type="PROSITE" id="PS50110">
    <property type="entry name" value="RESPONSE_REGULATORY"/>
    <property type="match status" value="1"/>
</dbReference>
<dbReference type="Gene3D" id="1.10.10.60">
    <property type="entry name" value="Homeodomain-like"/>
    <property type="match status" value="2"/>
</dbReference>
<evidence type="ECO:0000259" key="9">
    <source>
        <dbReference type="PROSITE" id="PS01124"/>
    </source>
</evidence>
<dbReference type="RefSeq" id="WP_204606034.1">
    <property type="nucleotide sequence ID" value="NZ_JBHSED010000067.1"/>
</dbReference>
<dbReference type="PANTHER" id="PTHR42713:SF3">
    <property type="entry name" value="TRANSCRIPTIONAL REGULATORY PROTEIN HPTR"/>
    <property type="match status" value="1"/>
</dbReference>
<keyword evidence="5" id="KW-0805">Transcription regulation</keyword>
<evidence type="ECO:0000256" key="6">
    <source>
        <dbReference type="ARBA" id="ARBA00023125"/>
    </source>
</evidence>
<evidence type="ECO:0000256" key="5">
    <source>
        <dbReference type="ARBA" id="ARBA00023015"/>
    </source>
</evidence>
<comment type="subcellular location">
    <subcellularLocation>
        <location evidence="1">Cytoplasm</location>
    </subcellularLocation>
</comment>
<evidence type="ECO:0000256" key="2">
    <source>
        <dbReference type="ARBA" id="ARBA00022490"/>
    </source>
</evidence>
<dbReference type="Proteomes" id="UP001595755">
    <property type="component" value="Unassembled WGS sequence"/>
</dbReference>
<organism evidence="11 12">
    <name type="scientific">Cohnella boryungensis</name>
    <dbReference type="NCBI Taxonomy" id="768479"/>
    <lineage>
        <taxon>Bacteria</taxon>
        <taxon>Bacillati</taxon>
        <taxon>Bacillota</taxon>
        <taxon>Bacilli</taxon>
        <taxon>Bacillales</taxon>
        <taxon>Paenibacillaceae</taxon>
        <taxon>Cohnella</taxon>
    </lineage>
</organism>
<keyword evidence="12" id="KW-1185">Reference proteome</keyword>
<protein>
    <submittedName>
        <fullName evidence="11">Response regulator</fullName>
    </submittedName>
</protein>
<keyword evidence="4" id="KW-0902">Two-component regulatory system</keyword>
<evidence type="ECO:0000313" key="12">
    <source>
        <dbReference type="Proteomes" id="UP001595755"/>
    </source>
</evidence>
<evidence type="ECO:0000256" key="7">
    <source>
        <dbReference type="ARBA" id="ARBA00023163"/>
    </source>
</evidence>
<evidence type="ECO:0000256" key="4">
    <source>
        <dbReference type="ARBA" id="ARBA00023012"/>
    </source>
</evidence>
<feature type="modified residue" description="4-aspartylphosphate" evidence="8">
    <location>
        <position position="55"/>
    </location>
</feature>
<keyword evidence="6" id="KW-0238">DNA-binding</keyword>
<evidence type="ECO:0000256" key="8">
    <source>
        <dbReference type="PROSITE-ProRule" id="PRU00169"/>
    </source>
</evidence>
<dbReference type="Gene3D" id="3.40.50.2300">
    <property type="match status" value="1"/>
</dbReference>
<dbReference type="SUPFAM" id="SSF52172">
    <property type="entry name" value="CheY-like"/>
    <property type="match status" value="1"/>
</dbReference>
<dbReference type="PROSITE" id="PS00041">
    <property type="entry name" value="HTH_ARAC_FAMILY_1"/>
    <property type="match status" value="1"/>
</dbReference>